<dbReference type="InterPro" id="IPR025662">
    <property type="entry name" value="Sigma_54_int_dom_ATP-bd_1"/>
</dbReference>
<keyword evidence="2" id="KW-0067">ATP-binding</keyword>
<dbReference type="GO" id="GO:0005524">
    <property type="term" value="F:ATP binding"/>
    <property type="evidence" value="ECO:0007669"/>
    <property type="project" value="UniProtKB-KW"/>
</dbReference>
<dbReference type="STRING" id="999630.TUZN_0601"/>
<dbReference type="PRINTS" id="PR01874">
    <property type="entry name" value="DNAREPAIRADA"/>
</dbReference>
<dbReference type="PANTHER" id="PTHR43637:SF1">
    <property type="entry name" value="UPF0273 PROTEIN TM_0370"/>
    <property type="match status" value="1"/>
</dbReference>
<dbReference type="InterPro" id="IPR014774">
    <property type="entry name" value="KaiC-like_dom"/>
</dbReference>
<dbReference type="SUPFAM" id="SSF52540">
    <property type="entry name" value="P-loop containing nucleoside triphosphate hydrolases"/>
    <property type="match status" value="1"/>
</dbReference>
<gene>
    <name evidence="4" type="ordered locus">TUZN_0601</name>
</gene>
<dbReference type="PROSITE" id="PS51146">
    <property type="entry name" value="KAIC"/>
    <property type="match status" value="1"/>
</dbReference>
<reference evidence="4 5" key="1">
    <citation type="journal article" date="2011" name="J. Bacteriol.">
        <title>Complete genome sequence of the thermoacidophilic crenarchaeon Thermoproteus uzoniensis 768-20.</title>
        <authorList>
            <person name="Mardanov A.V."/>
            <person name="Gumerov V.M."/>
            <person name="Beletsky A.V."/>
            <person name="Prokofeva M.I."/>
            <person name="Bonch-Osmolovskaya E.A."/>
            <person name="Ravin N.V."/>
            <person name="Skryabin K.G."/>
        </authorList>
    </citation>
    <scope>NUCLEOTIDE SEQUENCE [LARGE SCALE GENOMIC DNA]</scope>
    <source>
        <strain evidence="4 5">768-20</strain>
    </source>
</reference>
<dbReference type="PANTHER" id="PTHR43637">
    <property type="entry name" value="UPF0273 PROTEIN TM_0370"/>
    <property type="match status" value="1"/>
</dbReference>
<dbReference type="HOGENOM" id="CLU_023669_0_0_2"/>
<dbReference type="Gene3D" id="3.40.50.300">
    <property type="entry name" value="P-loop containing nucleotide triphosphate hydrolases"/>
    <property type="match status" value="1"/>
</dbReference>
<name>F2L439_THEU7</name>
<dbReference type="PROSITE" id="PS00675">
    <property type="entry name" value="SIGMA54_INTERACT_1"/>
    <property type="match status" value="1"/>
</dbReference>
<evidence type="ECO:0000256" key="1">
    <source>
        <dbReference type="ARBA" id="ARBA00022741"/>
    </source>
</evidence>
<keyword evidence="5" id="KW-1185">Reference proteome</keyword>
<dbReference type="eggNOG" id="arCOG01171">
    <property type="taxonomic scope" value="Archaea"/>
</dbReference>
<dbReference type="KEGG" id="tuz:TUZN_0601"/>
<dbReference type="RefSeq" id="WP_013679431.1">
    <property type="nucleotide sequence ID" value="NC_015315.1"/>
</dbReference>
<accession>F2L439</accession>
<dbReference type="InterPro" id="IPR027417">
    <property type="entry name" value="P-loop_NTPase"/>
</dbReference>
<feature type="domain" description="KaiC" evidence="3">
    <location>
        <begin position="21"/>
        <end position="271"/>
    </location>
</feature>
<dbReference type="AlphaFoldDB" id="F2L439"/>
<evidence type="ECO:0000256" key="2">
    <source>
        <dbReference type="ARBA" id="ARBA00022840"/>
    </source>
</evidence>
<reference key="2">
    <citation type="submission" date="2011-03" db="EMBL/GenBank/DDBJ databases">
        <title>Complete genome sequence of the thermoacidophilic crenarchaeon Thermoproteus uzoniensis 768-20.</title>
        <authorList>
            <person name="Mardanov A.V."/>
            <person name="Gumerov V.M."/>
            <person name="Beletsky A.V."/>
            <person name="Prokofeva M.I."/>
            <person name="Bonch-Osmolovskaya E.A."/>
            <person name="Ravin N.V."/>
            <person name="Skryabin K.G."/>
        </authorList>
    </citation>
    <scope>NUCLEOTIDE SEQUENCE</scope>
    <source>
        <strain>768-20</strain>
    </source>
</reference>
<protein>
    <submittedName>
        <fullName evidence="4">Circadian clock protein, KaiC</fullName>
    </submittedName>
</protein>
<evidence type="ECO:0000313" key="4">
    <source>
        <dbReference type="EMBL" id="AEA12095.1"/>
    </source>
</evidence>
<evidence type="ECO:0000313" key="5">
    <source>
        <dbReference type="Proteomes" id="UP000008138"/>
    </source>
</evidence>
<dbReference type="GeneID" id="10360144"/>
<evidence type="ECO:0000259" key="3">
    <source>
        <dbReference type="PROSITE" id="PS51146"/>
    </source>
</evidence>
<proteinExistence type="predicted"/>
<dbReference type="Pfam" id="PF06745">
    <property type="entry name" value="ATPase"/>
    <property type="match status" value="1"/>
</dbReference>
<organism evidence="4 5">
    <name type="scientific">Thermoproteus uzoniensis (strain 768-20)</name>
    <dbReference type="NCBI Taxonomy" id="999630"/>
    <lineage>
        <taxon>Archaea</taxon>
        <taxon>Thermoproteota</taxon>
        <taxon>Thermoprotei</taxon>
        <taxon>Thermoproteales</taxon>
        <taxon>Thermoproteaceae</taxon>
        <taxon>Thermoproteus</taxon>
    </lineage>
</organism>
<dbReference type="EMBL" id="CP002590">
    <property type="protein sequence ID" value="AEA12095.1"/>
    <property type="molecule type" value="Genomic_DNA"/>
</dbReference>
<keyword evidence="1" id="KW-0547">Nucleotide-binding</keyword>
<dbReference type="Proteomes" id="UP000008138">
    <property type="component" value="Chromosome"/>
</dbReference>
<sequence length="271" mass="30003">MASPGVVSYEPPKMADNLFYETTPTGIEGLDQLLGGGFIRGRTYLISGETGTGKTLISLTFLLQGALKFGEPGIYVSVDETYEQLVMGAKRFGWDLEELRAKGLIEVLVPEMDLIERLREKDPTAIAKSLIASLRDYVVALNAQRLVIDPIAPLVTLDKDIQVLREYIRVLVMGIEREIGTTNIVTTEIPSGSTAISRYGVEEFLATGVLVTGIARTREGNFKRVLFIRKMRWSPVQPGLYEFEIVPKEGVVVKSQVKEPLLPVTFLPFVP</sequence>
<dbReference type="InterPro" id="IPR010624">
    <property type="entry name" value="KaiC_dom"/>
</dbReference>